<evidence type="ECO:0000313" key="2">
    <source>
        <dbReference type="Proteomes" id="UP000019024"/>
    </source>
</evidence>
<dbReference type="Proteomes" id="UP000019024">
    <property type="component" value="Plasmid unnamed2"/>
</dbReference>
<reference evidence="1 2" key="1">
    <citation type="submission" date="2014-01" db="EMBL/GenBank/DDBJ databases">
        <authorList>
            <consortium name="DOE Joint Genome Institute"/>
            <person name="Anderson I."/>
            <person name="Huntemann M."/>
            <person name="Han J."/>
            <person name="Chen A."/>
            <person name="Kyrpides N."/>
            <person name="Mavromatis K."/>
            <person name="Markowitz V."/>
            <person name="Palaniappan K."/>
            <person name="Ivanova N."/>
            <person name="Schaumberg A."/>
            <person name="Pati A."/>
            <person name="Liolios K."/>
            <person name="Nordberg H.P."/>
            <person name="Cantor M.N."/>
            <person name="Hua S.X."/>
            <person name="Woyke T."/>
        </authorList>
    </citation>
    <scope>NUCLEOTIDE SEQUENCE [LARGE SCALE GENOMIC DNA]</scope>
    <source>
        <strain evidence="1 2">XH-48</strain>
        <plasmid evidence="2">2</plasmid>
    </source>
</reference>
<evidence type="ECO:0000313" key="1">
    <source>
        <dbReference type="EMBL" id="AHG02011.1"/>
    </source>
</evidence>
<geneLocation type="plasmid" evidence="2">
    <name>2</name>
</geneLocation>
<dbReference type="AlphaFoldDB" id="W0JTS5"/>
<proteinExistence type="predicted"/>
<protein>
    <submittedName>
        <fullName evidence="1">Uncharacterized protein</fullName>
    </submittedName>
</protein>
<gene>
    <name evidence="1" type="ORF">HALLA_01545</name>
</gene>
<dbReference type="EMBL" id="CP007057">
    <property type="protein sequence ID" value="AHG02011.1"/>
    <property type="molecule type" value="Genomic_DNA"/>
</dbReference>
<dbReference type="KEGG" id="hlr:HALLA_01545"/>
<dbReference type="HOGENOM" id="CLU_1745497_0_0_2"/>
<dbReference type="eggNOG" id="arCOG02134">
    <property type="taxonomic scope" value="Archaea"/>
</dbReference>
<dbReference type="PANTHER" id="PTHR39967">
    <property type="match status" value="1"/>
</dbReference>
<keyword evidence="1" id="KW-0614">Plasmid</keyword>
<keyword evidence="2" id="KW-1185">Reference proteome</keyword>
<sequence length="149" mass="16915">MTLVDLLSECYAAEFDEAWERERTATPVRMFAIRLHATGCSLRETQAILRFIGVERSHQAIWNWVHRLADSVPDPPTAKPSQVAIDETAVKINGDWSWVYAAIESDRVHTHSHAFSCSALRQRSEEFSMNVNGDHPAECRQLYSTTGVR</sequence>
<name>W0JTS5_9EURY</name>
<accession>W0JTS5</accession>
<dbReference type="PANTHER" id="PTHR39967:SF1">
    <property type="entry name" value="ISH14-TYPE TRANSPOSASE HSIRS44"/>
    <property type="match status" value="1"/>
</dbReference>
<organism evidence="1 2">
    <name type="scientific">Halostagnicola larsenii XH-48</name>
    <dbReference type="NCBI Taxonomy" id="797299"/>
    <lineage>
        <taxon>Archaea</taxon>
        <taxon>Methanobacteriati</taxon>
        <taxon>Methanobacteriota</taxon>
        <taxon>Stenosarchaea group</taxon>
        <taxon>Halobacteria</taxon>
        <taxon>Halobacteriales</taxon>
        <taxon>Natrialbaceae</taxon>
        <taxon>Halostagnicola</taxon>
    </lineage>
</organism>